<dbReference type="CDD" id="cd00051">
    <property type="entry name" value="EFh"/>
    <property type="match status" value="2"/>
</dbReference>
<dbReference type="PANTHER" id="PTHR11653:SF10">
    <property type="entry name" value="EF-HAND DOMAIN-CONTAINING PROTEIN"/>
    <property type="match status" value="1"/>
</dbReference>
<protein>
    <recommendedName>
        <fullName evidence="6">EF-hand domain-containing protein</fullName>
    </recommendedName>
</protein>
<dbReference type="Proteomes" id="UP000591131">
    <property type="component" value="Unassembled WGS sequence"/>
</dbReference>
<evidence type="ECO:0000256" key="5">
    <source>
        <dbReference type="SAM" id="MobiDB-lite"/>
    </source>
</evidence>
<comment type="similarity">
    <text evidence="1">Belongs to the parvalbumin family.</text>
</comment>
<evidence type="ECO:0000313" key="7">
    <source>
        <dbReference type="EMBL" id="KAF4654585.1"/>
    </source>
</evidence>
<dbReference type="InterPro" id="IPR018247">
    <property type="entry name" value="EF_Hand_1_Ca_BS"/>
</dbReference>
<dbReference type="Pfam" id="PF00036">
    <property type="entry name" value="EF-hand_1"/>
    <property type="match status" value="1"/>
</dbReference>
<feature type="binding site" evidence="4">
    <location>
        <position position="185"/>
    </location>
    <ligand>
        <name>Ca(2+)</name>
        <dbReference type="ChEBI" id="CHEBI:29108"/>
        <label>1</label>
    </ligand>
</feature>
<feature type="domain" description="EF-hand" evidence="6">
    <location>
        <begin position="328"/>
        <end position="363"/>
    </location>
</feature>
<organism evidence="7 8">
    <name type="scientific">Perkinsus chesapeaki</name>
    <name type="common">Clam parasite</name>
    <name type="synonym">Perkinsus andrewsi</name>
    <dbReference type="NCBI Taxonomy" id="330153"/>
    <lineage>
        <taxon>Eukaryota</taxon>
        <taxon>Sar</taxon>
        <taxon>Alveolata</taxon>
        <taxon>Perkinsozoa</taxon>
        <taxon>Perkinsea</taxon>
        <taxon>Perkinsida</taxon>
        <taxon>Perkinsidae</taxon>
        <taxon>Perkinsus</taxon>
    </lineage>
</organism>
<evidence type="ECO:0000256" key="4">
    <source>
        <dbReference type="PIRSR" id="PIRSR608080-1"/>
    </source>
</evidence>
<feature type="binding site" evidence="4">
    <location>
        <position position="152"/>
    </location>
    <ligand>
        <name>Ca(2+)</name>
        <dbReference type="ChEBI" id="CHEBI:29108"/>
        <label>1</label>
    </ligand>
</feature>
<feature type="binding site" evidence="4">
    <location>
        <position position="196"/>
    </location>
    <ligand>
        <name>Ca(2+)</name>
        <dbReference type="ChEBI" id="CHEBI:29108"/>
        <label>1</label>
    </ligand>
</feature>
<dbReference type="Pfam" id="PF13499">
    <property type="entry name" value="EF-hand_7"/>
    <property type="match status" value="1"/>
</dbReference>
<keyword evidence="2 4" id="KW-0479">Metal-binding</keyword>
<comment type="caution">
    <text evidence="7">The sequence shown here is derived from an EMBL/GenBank/DDBJ whole genome shotgun (WGS) entry which is preliminary data.</text>
</comment>
<dbReference type="PROSITE" id="PS00018">
    <property type="entry name" value="EF_HAND_1"/>
    <property type="match status" value="2"/>
</dbReference>
<dbReference type="InterPro" id="IPR002048">
    <property type="entry name" value="EF_hand_dom"/>
</dbReference>
<reference evidence="7 8" key="1">
    <citation type="submission" date="2020-04" db="EMBL/GenBank/DDBJ databases">
        <title>Perkinsus chesapeaki whole genome sequence.</title>
        <authorList>
            <person name="Bogema D.R."/>
        </authorList>
    </citation>
    <scope>NUCLEOTIDE SEQUENCE [LARGE SCALE GENOMIC DNA]</scope>
    <source>
        <strain evidence="7">ATCC PRA-425</strain>
    </source>
</reference>
<feature type="region of interest" description="Disordered" evidence="5">
    <location>
        <begin position="244"/>
        <end position="296"/>
    </location>
</feature>
<dbReference type="SUPFAM" id="SSF47473">
    <property type="entry name" value="EF-hand"/>
    <property type="match status" value="2"/>
</dbReference>
<feature type="binding site" evidence="4">
    <location>
        <position position="157"/>
    </location>
    <ligand>
        <name>Ca(2+)</name>
        <dbReference type="ChEBI" id="CHEBI:29108"/>
        <label>1</label>
    </ligand>
</feature>
<gene>
    <name evidence="7" type="ORF">FOL47_009903</name>
</gene>
<keyword evidence="3 4" id="KW-0106">Calcium</keyword>
<evidence type="ECO:0000256" key="2">
    <source>
        <dbReference type="ARBA" id="ARBA00022723"/>
    </source>
</evidence>
<name>A0A7J6L5V1_PERCH</name>
<dbReference type="PRINTS" id="PR00450">
    <property type="entry name" value="RECOVERIN"/>
</dbReference>
<dbReference type="Gene3D" id="1.10.238.10">
    <property type="entry name" value="EF-hand"/>
    <property type="match status" value="2"/>
</dbReference>
<dbReference type="GO" id="GO:0005509">
    <property type="term" value="F:calcium ion binding"/>
    <property type="evidence" value="ECO:0007669"/>
    <property type="project" value="InterPro"/>
</dbReference>
<evidence type="ECO:0000256" key="1">
    <source>
        <dbReference type="ARBA" id="ARBA00009753"/>
    </source>
</evidence>
<feature type="domain" description="EF-hand" evidence="6">
    <location>
        <begin position="133"/>
        <end position="168"/>
    </location>
</feature>
<feature type="binding site" evidence="4">
    <location>
        <position position="148"/>
    </location>
    <ligand>
        <name>Ca(2+)</name>
        <dbReference type="ChEBI" id="CHEBI:29108"/>
        <label>1</label>
    </ligand>
</feature>
<dbReference type="InterPro" id="IPR011992">
    <property type="entry name" value="EF-hand-dom_pair"/>
</dbReference>
<dbReference type="SMART" id="SM00054">
    <property type="entry name" value="EFh"/>
    <property type="match status" value="4"/>
</dbReference>
<dbReference type="EMBL" id="JAAPAO010000720">
    <property type="protein sequence ID" value="KAF4654585.1"/>
    <property type="molecule type" value="Genomic_DNA"/>
</dbReference>
<dbReference type="PROSITE" id="PS50222">
    <property type="entry name" value="EF_HAND_2"/>
    <property type="match status" value="3"/>
</dbReference>
<dbReference type="PANTHER" id="PTHR11653">
    <property type="entry name" value="PARVALBUMIN ALPHA"/>
    <property type="match status" value="1"/>
</dbReference>
<accession>A0A7J6L5V1</accession>
<evidence type="ECO:0000259" key="6">
    <source>
        <dbReference type="PROSITE" id="PS50222"/>
    </source>
</evidence>
<sequence length="461" mass="50586">MSFCEAADIAFAAVRFEERSFGGSRFPEESESPCSGSKPVLLANLLLPFSTLGRYKFGQNMSEKILRGLAQNLAAKVRFFGRCQFVIEPDTALAARAAGTAELPDASFQDDVEALALTNSLRSSQRRCGVGDFSVDDCEDAFNQVDLDVNGYIDAEEIRAALARICGRSQSVKDEEILEMIRMLDSTGYGRVSKIEFMRALCDPENMITKEASKLLAEQNRKEELARSYHRQQVENKAAVATAFEGKKGQTKNATKDNGKPNVKKATSRPTSFPAELHSKTAVAPPAAMSGMEDAEGGYRGRRASLVAMEELSGRFDRATAEFILERDGSAQMEGIFKIIDTDQSGSVDVREFLIGICNFTDITGIDKVKFAFMLFDEDGSGYIDKEELVKIIRANLAGSHGPKMPQLERRLRAVFTAAGPNAAREQKLRLQDLINVCRSNPGLLFPPAQAKQIADSIDMP</sequence>
<proteinExistence type="inferred from homology"/>
<feature type="binding site" evidence="4">
    <location>
        <position position="146"/>
    </location>
    <ligand>
        <name>Ca(2+)</name>
        <dbReference type="ChEBI" id="CHEBI:29108"/>
        <label>1</label>
    </ligand>
</feature>
<dbReference type="InterPro" id="IPR008080">
    <property type="entry name" value="Parvalbumin"/>
</dbReference>
<feature type="domain" description="EF-hand" evidence="6">
    <location>
        <begin position="364"/>
        <end position="399"/>
    </location>
</feature>
<dbReference type="AlphaFoldDB" id="A0A7J6L5V1"/>
<evidence type="ECO:0000313" key="8">
    <source>
        <dbReference type="Proteomes" id="UP000591131"/>
    </source>
</evidence>
<keyword evidence="8" id="KW-1185">Reference proteome</keyword>
<dbReference type="OrthoDB" id="286860at2759"/>
<dbReference type="Pfam" id="PF13202">
    <property type="entry name" value="EF-hand_5"/>
    <property type="match status" value="1"/>
</dbReference>
<evidence type="ECO:0000256" key="3">
    <source>
        <dbReference type="ARBA" id="ARBA00022837"/>
    </source>
</evidence>